<keyword evidence="4" id="KW-1185">Reference proteome</keyword>
<keyword evidence="1" id="KW-0539">Nucleus</keyword>
<protein>
    <submittedName>
        <fullName evidence="3">626_t:CDS:1</fullName>
    </submittedName>
</protein>
<dbReference type="CDD" id="cd00084">
    <property type="entry name" value="HMG-box_SF"/>
    <property type="match status" value="1"/>
</dbReference>
<gene>
    <name evidence="3" type="ORF">DEBURN_LOCUS3958</name>
</gene>
<evidence type="ECO:0000259" key="2">
    <source>
        <dbReference type="PROSITE" id="PS50118"/>
    </source>
</evidence>
<dbReference type="InterPro" id="IPR036910">
    <property type="entry name" value="HMG_box_dom_sf"/>
</dbReference>
<accession>A0A9N8ZDR9</accession>
<dbReference type="EMBL" id="CAJVPK010000273">
    <property type="protein sequence ID" value="CAG8486805.1"/>
    <property type="molecule type" value="Genomic_DNA"/>
</dbReference>
<evidence type="ECO:0000313" key="4">
    <source>
        <dbReference type="Proteomes" id="UP000789706"/>
    </source>
</evidence>
<sequence>MNDLRTNDLINKYIAIHLKNGTKVGKTMNAYLIYRNETRPNNNSLCKEVSKLTAEGWKNEHEEVKHYYREIAEKIKERYKEIATPTFINSGTGISLEKTPQSKVQNYENFLSCPNNYDSSQSMNIENPPDTITLPLNINLQDYPQPIFSDMCQNPSEGAYLDTYFDPSLFIMDQNIAYPQHINIDQNITPDPQHINIDQNFVYPDPRYININHICLQSVYTDSPPDGQFSVSPTYFNHYPSY</sequence>
<dbReference type="Pfam" id="PF00505">
    <property type="entry name" value="HMG_box"/>
    <property type="match status" value="1"/>
</dbReference>
<name>A0A9N8ZDR9_9GLOM</name>
<dbReference type="GO" id="GO:0005634">
    <property type="term" value="C:nucleus"/>
    <property type="evidence" value="ECO:0007669"/>
    <property type="project" value="UniProtKB-UniRule"/>
</dbReference>
<dbReference type="PROSITE" id="PS50118">
    <property type="entry name" value="HMG_BOX_2"/>
    <property type="match status" value="1"/>
</dbReference>
<dbReference type="Gene3D" id="1.10.30.10">
    <property type="entry name" value="High mobility group box domain"/>
    <property type="match status" value="1"/>
</dbReference>
<dbReference type="SMART" id="SM00398">
    <property type="entry name" value="HMG"/>
    <property type="match status" value="1"/>
</dbReference>
<dbReference type="AlphaFoldDB" id="A0A9N8ZDR9"/>
<feature type="domain" description="HMG box" evidence="2">
    <location>
        <begin position="24"/>
        <end position="81"/>
    </location>
</feature>
<evidence type="ECO:0000256" key="1">
    <source>
        <dbReference type="PROSITE-ProRule" id="PRU00267"/>
    </source>
</evidence>
<evidence type="ECO:0000313" key="3">
    <source>
        <dbReference type="EMBL" id="CAG8486805.1"/>
    </source>
</evidence>
<dbReference type="Proteomes" id="UP000789706">
    <property type="component" value="Unassembled WGS sequence"/>
</dbReference>
<proteinExistence type="predicted"/>
<organism evidence="3 4">
    <name type="scientific">Diversispora eburnea</name>
    <dbReference type="NCBI Taxonomy" id="1213867"/>
    <lineage>
        <taxon>Eukaryota</taxon>
        <taxon>Fungi</taxon>
        <taxon>Fungi incertae sedis</taxon>
        <taxon>Mucoromycota</taxon>
        <taxon>Glomeromycotina</taxon>
        <taxon>Glomeromycetes</taxon>
        <taxon>Diversisporales</taxon>
        <taxon>Diversisporaceae</taxon>
        <taxon>Diversispora</taxon>
    </lineage>
</organism>
<keyword evidence="1" id="KW-0238">DNA-binding</keyword>
<comment type="caution">
    <text evidence="3">The sequence shown here is derived from an EMBL/GenBank/DDBJ whole genome shotgun (WGS) entry which is preliminary data.</text>
</comment>
<dbReference type="OrthoDB" id="6247875at2759"/>
<reference evidence="3" key="1">
    <citation type="submission" date="2021-06" db="EMBL/GenBank/DDBJ databases">
        <authorList>
            <person name="Kallberg Y."/>
            <person name="Tangrot J."/>
            <person name="Rosling A."/>
        </authorList>
    </citation>
    <scope>NUCLEOTIDE SEQUENCE</scope>
    <source>
        <strain evidence="3">AZ414A</strain>
    </source>
</reference>
<dbReference type="SUPFAM" id="SSF47095">
    <property type="entry name" value="HMG-box"/>
    <property type="match status" value="1"/>
</dbReference>
<dbReference type="InterPro" id="IPR009071">
    <property type="entry name" value="HMG_box_dom"/>
</dbReference>
<feature type="DNA-binding region" description="HMG box" evidence="1">
    <location>
        <begin position="24"/>
        <end position="81"/>
    </location>
</feature>
<dbReference type="GO" id="GO:0003677">
    <property type="term" value="F:DNA binding"/>
    <property type="evidence" value="ECO:0007669"/>
    <property type="project" value="UniProtKB-UniRule"/>
</dbReference>